<keyword evidence="8 10" id="KW-1133">Transmembrane helix</keyword>
<dbReference type="GO" id="GO:0016887">
    <property type="term" value="F:ATP hydrolysis activity"/>
    <property type="evidence" value="ECO:0007669"/>
    <property type="project" value="InterPro"/>
</dbReference>
<keyword evidence="6" id="KW-0378">Hydrolase</keyword>
<dbReference type="PROSITE" id="PS50893">
    <property type="entry name" value="ABC_TRANSPORTER_2"/>
    <property type="match status" value="1"/>
</dbReference>
<dbReference type="InterPro" id="IPR003439">
    <property type="entry name" value="ABC_transporter-like_ATP-bd"/>
</dbReference>
<evidence type="ECO:0000256" key="6">
    <source>
        <dbReference type="ARBA" id="ARBA00022801"/>
    </source>
</evidence>
<dbReference type="OrthoDB" id="9760358at2"/>
<feature type="domain" description="ABC transmembrane type-1" evidence="12">
    <location>
        <begin position="178"/>
        <end position="457"/>
    </location>
</feature>
<evidence type="ECO:0000259" key="11">
    <source>
        <dbReference type="PROSITE" id="PS50893"/>
    </source>
</evidence>
<dbReference type="SMART" id="SM00382">
    <property type="entry name" value="AAA"/>
    <property type="match status" value="1"/>
</dbReference>
<evidence type="ECO:0000256" key="5">
    <source>
        <dbReference type="ARBA" id="ARBA00022741"/>
    </source>
</evidence>
<dbReference type="PROSITE" id="PS50990">
    <property type="entry name" value="PEPTIDASE_C39"/>
    <property type="match status" value="1"/>
</dbReference>
<keyword evidence="5" id="KW-0547">Nucleotide-binding</keyword>
<evidence type="ECO:0000256" key="3">
    <source>
        <dbReference type="ARBA" id="ARBA00022475"/>
    </source>
</evidence>
<keyword evidence="7" id="KW-0067">ATP-binding</keyword>
<dbReference type="Gene3D" id="3.90.70.10">
    <property type="entry name" value="Cysteine proteinases"/>
    <property type="match status" value="1"/>
</dbReference>
<dbReference type="InterPro" id="IPR039421">
    <property type="entry name" value="Type_1_exporter"/>
</dbReference>
<keyword evidence="3" id="KW-1003">Cell membrane</keyword>
<protein>
    <submittedName>
        <fullName evidence="14">Peptidase domain-containing ABC transporter</fullName>
    </submittedName>
</protein>
<dbReference type="GO" id="GO:0005886">
    <property type="term" value="C:plasma membrane"/>
    <property type="evidence" value="ECO:0007669"/>
    <property type="project" value="UniProtKB-SubCell"/>
</dbReference>
<dbReference type="Gene3D" id="3.40.50.300">
    <property type="entry name" value="P-loop containing nucleotide triphosphate hydrolases"/>
    <property type="match status" value="1"/>
</dbReference>
<evidence type="ECO:0000256" key="2">
    <source>
        <dbReference type="ARBA" id="ARBA00022448"/>
    </source>
</evidence>
<reference evidence="14 15" key="1">
    <citation type="submission" date="2018-06" db="EMBL/GenBank/DDBJ databases">
        <title>Mucibacter soli gen. nov., sp. nov., a new member of the family Chitinophagaceae producing mucin.</title>
        <authorList>
            <person name="Kim M.-K."/>
            <person name="Park S."/>
            <person name="Kim T.-S."/>
            <person name="Joung Y."/>
            <person name="Han J.-H."/>
            <person name="Kim S.B."/>
        </authorList>
    </citation>
    <scope>NUCLEOTIDE SEQUENCE [LARGE SCALE GENOMIC DNA]</scope>
    <source>
        <strain evidence="14 15">R1-15</strain>
    </source>
</reference>
<dbReference type="SUPFAM" id="SSF90123">
    <property type="entry name" value="ABC transporter transmembrane region"/>
    <property type="match status" value="1"/>
</dbReference>
<dbReference type="FunFam" id="3.40.50.300:FF:000221">
    <property type="entry name" value="Multidrug ABC transporter ATP-binding protein"/>
    <property type="match status" value="1"/>
</dbReference>
<name>A0A2W2AEE1_9BACT</name>
<evidence type="ECO:0000259" key="12">
    <source>
        <dbReference type="PROSITE" id="PS50929"/>
    </source>
</evidence>
<keyword evidence="15" id="KW-1185">Reference proteome</keyword>
<evidence type="ECO:0000256" key="4">
    <source>
        <dbReference type="ARBA" id="ARBA00022692"/>
    </source>
</evidence>
<dbReference type="Pfam" id="PF00664">
    <property type="entry name" value="ABC_membrane"/>
    <property type="match status" value="1"/>
</dbReference>
<dbReference type="Gene3D" id="1.20.1560.10">
    <property type="entry name" value="ABC transporter type 1, transmembrane domain"/>
    <property type="match status" value="1"/>
</dbReference>
<dbReference type="GO" id="GO:0015421">
    <property type="term" value="F:ABC-type oligopeptide transporter activity"/>
    <property type="evidence" value="ECO:0007669"/>
    <property type="project" value="TreeGrafter"/>
</dbReference>
<dbReference type="CDD" id="cd18571">
    <property type="entry name" value="ABC_6TM_peptidase_like"/>
    <property type="match status" value="1"/>
</dbReference>
<feature type="transmembrane region" description="Helical" evidence="10">
    <location>
        <begin position="285"/>
        <end position="306"/>
    </location>
</feature>
<gene>
    <name evidence="14" type="ORF">DN068_05690</name>
</gene>
<dbReference type="InterPro" id="IPR003593">
    <property type="entry name" value="AAA+_ATPase"/>
</dbReference>
<keyword evidence="9 10" id="KW-0472">Membrane</keyword>
<dbReference type="Pfam" id="PF03412">
    <property type="entry name" value="Peptidase_C39"/>
    <property type="match status" value="1"/>
</dbReference>
<dbReference type="GO" id="GO:0006508">
    <property type="term" value="P:proteolysis"/>
    <property type="evidence" value="ECO:0007669"/>
    <property type="project" value="InterPro"/>
</dbReference>
<dbReference type="InterPro" id="IPR027417">
    <property type="entry name" value="P-loop_NTPase"/>
</dbReference>
<dbReference type="GO" id="GO:0005524">
    <property type="term" value="F:ATP binding"/>
    <property type="evidence" value="ECO:0007669"/>
    <property type="project" value="UniProtKB-KW"/>
</dbReference>
<feature type="domain" description="Peptidase C39" evidence="13">
    <location>
        <begin position="9"/>
        <end position="129"/>
    </location>
</feature>
<keyword evidence="4 10" id="KW-0812">Transmembrane</keyword>
<evidence type="ECO:0000256" key="10">
    <source>
        <dbReference type="SAM" id="Phobius"/>
    </source>
</evidence>
<feature type="transmembrane region" description="Helical" evidence="10">
    <location>
        <begin position="174"/>
        <end position="191"/>
    </location>
</feature>
<feature type="transmembrane region" description="Helical" evidence="10">
    <location>
        <begin position="211"/>
        <end position="229"/>
    </location>
</feature>
<keyword evidence="2" id="KW-0813">Transport</keyword>
<evidence type="ECO:0000256" key="7">
    <source>
        <dbReference type="ARBA" id="ARBA00022840"/>
    </source>
</evidence>
<evidence type="ECO:0000256" key="8">
    <source>
        <dbReference type="ARBA" id="ARBA00022989"/>
    </source>
</evidence>
<evidence type="ECO:0000256" key="1">
    <source>
        <dbReference type="ARBA" id="ARBA00004651"/>
    </source>
</evidence>
<dbReference type="GO" id="GO:0008233">
    <property type="term" value="F:peptidase activity"/>
    <property type="evidence" value="ECO:0007669"/>
    <property type="project" value="InterPro"/>
</dbReference>
<dbReference type="EMBL" id="QKTW01000009">
    <property type="protein sequence ID" value="PZF73835.1"/>
    <property type="molecule type" value="Genomic_DNA"/>
</dbReference>
<feature type="domain" description="ABC transporter" evidence="11">
    <location>
        <begin position="490"/>
        <end position="725"/>
    </location>
</feature>
<evidence type="ECO:0000259" key="13">
    <source>
        <dbReference type="PROSITE" id="PS50990"/>
    </source>
</evidence>
<dbReference type="InterPro" id="IPR036640">
    <property type="entry name" value="ABC1_TM_sf"/>
</dbReference>
<dbReference type="PROSITE" id="PS50929">
    <property type="entry name" value="ABC_TM1F"/>
    <property type="match status" value="1"/>
</dbReference>
<evidence type="ECO:0000313" key="15">
    <source>
        <dbReference type="Proteomes" id="UP000248745"/>
    </source>
</evidence>
<dbReference type="SUPFAM" id="SSF52540">
    <property type="entry name" value="P-loop containing nucleoside triphosphate hydrolases"/>
    <property type="match status" value="1"/>
</dbReference>
<feature type="transmembrane region" description="Helical" evidence="10">
    <location>
        <begin position="312"/>
        <end position="333"/>
    </location>
</feature>
<dbReference type="PANTHER" id="PTHR43394:SF1">
    <property type="entry name" value="ATP-BINDING CASSETTE SUB-FAMILY B MEMBER 10, MITOCHONDRIAL"/>
    <property type="match status" value="1"/>
</dbReference>
<accession>A0A2W2AEE1</accession>
<dbReference type="CDD" id="cd02418">
    <property type="entry name" value="Peptidase_C39B"/>
    <property type="match status" value="1"/>
</dbReference>
<evidence type="ECO:0000256" key="9">
    <source>
        <dbReference type="ARBA" id="ARBA00023136"/>
    </source>
</evidence>
<dbReference type="InterPro" id="IPR005074">
    <property type="entry name" value="Peptidase_C39"/>
</dbReference>
<sequence>MKRFPHDIQRNTMDCGATCLRIIGRYYGKVLPLEYLRQQSNTSRDGASMLGLSKAAEQVGFRTMAVKISFEQLQNDAPLPLIAHWNQNHFVVVYKVMKNKVFVSDPGNGLLTYTRAQFMQHWIGAVVAEQKAEGIALLLEPTPEFETIATPGEEKETINTRAFLFHYIKPYRKLLGQIMLSLVAGSVLQLFVPFLTQNIVDTGIYKKDISFIWLVLIAQLMLTLGQVALEAMRSWILLHVSSRINISLVADFFIKLMNLPIRYFDTKLTGDLMQRIGDHQRIESFLTSTSLNAIFSLFTLVLYGLVLVYYNVTLFTVFMIGSALYVGWILFFLKRREKLDYKRFQQASETNSKVMELISGMQEIKLHNAEQQKRWGWERIQVKLFRISLQSLSLEQVQSIGSRIINELKNIFTTVIAAKLVIDGQLTLGMMLSVSYIIGQLNSPILQLVAVVKSWQDARISLDRLTEIHVKEEETTIQSQKMPVPGNHSLNLKEVSFAYDSFAVPVLQKLNLQVPAGKVTAIVGSSGSGKTTLLKLLMRFYEPTEGEISVGGTKLSNTDLQEWRNLCGVVMQEGFIFSDTIAGNIAVGEDQPDWQRLNEAAEIANIKDFVTSLPLGFMTKIGAEGLGTSTGQKQRLLIARAVYKNPEIIFFDEATSALDANNEKTIMKHLETFYEGKTVVVVAHRLSTVKNADHIVVLEKGHIVEEGTHRSLTMDKGHYYHLVKNQLELGN</sequence>
<dbReference type="Pfam" id="PF00005">
    <property type="entry name" value="ABC_tran"/>
    <property type="match status" value="1"/>
</dbReference>
<proteinExistence type="predicted"/>
<dbReference type="PANTHER" id="PTHR43394">
    <property type="entry name" value="ATP-DEPENDENT PERMEASE MDL1, MITOCHONDRIAL"/>
    <property type="match status" value="1"/>
</dbReference>
<organism evidence="14 15">
    <name type="scientific">Taibaiella soli</name>
    <dbReference type="NCBI Taxonomy" id="1649169"/>
    <lineage>
        <taxon>Bacteria</taxon>
        <taxon>Pseudomonadati</taxon>
        <taxon>Bacteroidota</taxon>
        <taxon>Chitinophagia</taxon>
        <taxon>Chitinophagales</taxon>
        <taxon>Chitinophagaceae</taxon>
        <taxon>Taibaiella</taxon>
    </lineage>
</organism>
<dbReference type="Proteomes" id="UP000248745">
    <property type="component" value="Unassembled WGS sequence"/>
</dbReference>
<comment type="subcellular location">
    <subcellularLocation>
        <location evidence="1">Cell membrane</location>
        <topology evidence="1">Multi-pass membrane protein</topology>
    </subcellularLocation>
</comment>
<dbReference type="InterPro" id="IPR011527">
    <property type="entry name" value="ABC1_TM_dom"/>
</dbReference>
<evidence type="ECO:0000313" key="14">
    <source>
        <dbReference type="EMBL" id="PZF73835.1"/>
    </source>
</evidence>
<dbReference type="RefSeq" id="WP_110997932.1">
    <property type="nucleotide sequence ID" value="NZ_QKTW01000009.1"/>
</dbReference>
<dbReference type="AlphaFoldDB" id="A0A2W2AEE1"/>
<comment type="caution">
    <text evidence="14">The sequence shown here is derived from an EMBL/GenBank/DDBJ whole genome shotgun (WGS) entry which is preliminary data.</text>
</comment>